<reference evidence="1 2" key="1">
    <citation type="submission" date="2021-10" db="EMBL/GenBank/DDBJ databases">
        <title>Anaerobic single-cell dispensing facilitates the cultivation of human gut bacteria.</title>
        <authorList>
            <person name="Afrizal A."/>
        </authorList>
    </citation>
    <scope>NUCLEOTIDE SEQUENCE [LARGE SCALE GENOMIC DNA]</scope>
    <source>
        <strain evidence="1 2">CLA-AA-H200</strain>
    </source>
</reference>
<comment type="caution">
    <text evidence="1">The sequence shown here is derived from an EMBL/GenBank/DDBJ whole genome shotgun (WGS) entry which is preliminary data.</text>
</comment>
<evidence type="ECO:0000313" key="1">
    <source>
        <dbReference type="EMBL" id="MCC2255071.1"/>
    </source>
</evidence>
<gene>
    <name evidence="1" type="ORF">LKD70_11680</name>
</gene>
<dbReference type="EMBL" id="JAJEQX010000021">
    <property type="protein sequence ID" value="MCC2255071.1"/>
    <property type="molecule type" value="Genomic_DNA"/>
</dbReference>
<name>A0ABS8FYF1_9FIRM</name>
<accession>A0ABS8FYF1</accession>
<keyword evidence="2" id="KW-1185">Reference proteome</keyword>
<protein>
    <submittedName>
        <fullName evidence="1">Uncharacterized protein</fullName>
    </submittedName>
</protein>
<dbReference type="Proteomes" id="UP001198151">
    <property type="component" value="Unassembled WGS sequence"/>
</dbReference>
<organism evidence="1 2">
    <name type="scientific">Ruminococcus turbiniformis</name>
    <dbReference type="NCBI Taxonomy" id="2881258"/>
    <lineage>
        <taxon>Bacteria</taxon>
        <taxon>Bacillati</taxon>
        <taxon>Bacillota</taxon>
        <taxon>Clostridia</taxon>
        <taxon>Eubacteriales</taxon>
        <taxon>Oscillospiraceae</taxon>
        <taxon>Ruminococcus</taxon>
    </lineage>
</organism>
<proteinExistence type="predicted"/>
<sequence>MPDVCPECGGDIIITEDWDEGVCYYECTDCDYSEYAYDIDENYVPEGCAACGGPYPQCKTSCKIFDD</sequence>
<evidence type="ECO:0000313" key="2">
    <source>
        <dbReference type="Proteomes" id="UP001198151"/>
    </source>
</evidence>
<dbReference type="RefSeq" id="WP_087252738.1">
    <property type="nucleotide sequence ID" value="NZ_JAJEQX010000021.1"/>
</dbReference>